<evidence type="ECO:0000256" key="6">
    <source>
        <dbReference type="ARBA" id="ARBA00023014"/>
    </source>
</evidence>
<keyword evidence="5" id="KW-0408">Iron</keyword>
<evidence type="ECO:0000256" key="3">
    <source>
        <dbReference type="ARBA" id="ARBA00022485"/>
    </source>
</evidence>
<dbReference type="GO" id="GO:0046872">
    <property type="term" value="F:metal ion binding"/>
    <property type="evidence" value="ECO:0007669"/>
    <property type="project" value="UniProtKB-KW"/>
</dbReference>
<dbReference type="PANTHER" id="PTHR24960:SF76">
    <property type="entry name" value="4FE-4S FERREDOXIN-TYPE DOMAIN-CONTAINING PROTEIN"/>
    <property type="match status" value="1"/>
</dbReference>
<dbReference type="RefSeq" id="WP_073340947.1">
    <property type="nucleotide sequence ID" value="NZ_FQXM01000051.1"/>
</dbReference>
<dbReference type="AlphaFoldDB" id="A0A1M5Y3Q3"/>
<evidence type="ECO:0000256" key="1">
    <source>
        <dbReference type="ARBA" id="ARBA00003532"/>
    </source>
</evidence>
<dbReference type="InterPro" id="IPR050157">
    <property type="entry name" value="PSI_iron-sulfur_center"/>
</dbReference>
<keyword evidence="4" id="KW-0479">Metal-binding</keyword>
<dbReference type="Pfam" id="PF12838">
    <property type="entry name" value="Fer4_7"/>
    <property type="match status" value="1"/>
</dbReference>
<dbReference type="InterPro" id="IPR017896">
    <property type="entry name" value="4Fe4S_Fe-S-bd"/>
</dbReference>
<evidence type="ECO:0000256" key="2">
    <source>
        <dbReference type="ARBA" id="ARBA00013529"/>
    </source>
</evidence>
<protein>
    <recommendedName>
        <fullName evidence="2">Ferredoxin</fullName>
    </recommendedName>
</protein>
<dbReference type="EMBL" id="FQXM01000051">
    <property type="protein sequence ID" value="SHI06632.1"/>
    <property type="molecule type" value="Genomic_DNA"/>
</dbReference>
<dbReference type="Gene3D" id="3.30.70.3270">
    <property type="match status" value="1"/>
</dbReference>
<organism evidence="8 9">
    <name type="scientific">Clostridium grantii DSM 8605</name>
    <dbReference type="NCBI Taxonomy" id="1121316"/>
    <lineage>
        <taxon>Bacteria</taxon>
        <taxon>Bacillati</taxon>
        <taxon>Bacillota</taxon>
        <taxon>Clostridia</taxon>
        <taxon>Eubacteriales</taxon>
        <taxon>Clostridiaceae</taxon>
        <taxon>Clostridium</taxon>
    </lineage>
</organism>
<keyword evidence="9" id="KW-1185">Reference proteome</keyword>
<evidence type="ECO:0000256" key="4">
    <source>
        <dbReference type="ARBA" id="ARBA00022723"/>
    </source>
</evidence>
<evidence type="ECO:0000313" key="9">
    <source>
        <dbReference type="Proteomes" id="UP000184447"/>
    </source>
</evidence>
<sequence length="390" mass="43820">MIAKERVALLKCEEYDVEKIEAKIREGFDLLGGDKYLKKLIPRNSKVLLKPNLLDVESKDSIVVTNYVFFEAVIRVIKDYSSNIFFGDSPGFGDSCKAAEKCGLMEVARKYDVKFDPFKESVNVYLNESLLCKSWNVAKIAYEADVLITLPKMKTHGMAYFTGAVKNQFGCVPGTQKATWHTRMPDANNFCKMLLDLNSVVKTNFAIMDGIVAMEGNGPKSGTPNNMNTIIMGESITAVDSTAVRIIGYDNPLDTPVLKEAFDSNWGFVLPEHIEVVGETISNMRSNNFKLCREAGNFYFINPVVTRFLRGMIAPNPHLIEGKCISCGRCREVCPENRKVISMVKVKNKEIPQWDMNRCIRCFCCQELCPAGAIDIKYTTLSRILGMDKR</sequence>
<keyword evidence="3" id="KW-0004">4Fe-4S</keyword>
<feature type="domain" description="4Fe-4S ferredoxin-type" evidence="7">
    <location>
        <begin position="315"/>
        <end position="346"/>
    </location>
</feature>
<gene>
    <name evidence="8" type="ORF">SAMN02745207_04166</name>
</gene>
<reference evidence="8 9" key="1">
    <citation type="submission" date="2016-11" db="EMBL/GenBank/DDBJ databases">
        <authorList>
            <person name="Jaros S."/>
            <person name="Januszkiewicz K."/>
            <person name="Wedrychowicz H."/>
        </authorList>
    </citation>
    <scope>NUCLEOTIDE SEQUENCE [LARGE SCALE GENOMIC DNA]</scope>
    <source>
        <strain evidence="8 9">DSM 8605</strain>
    </source>
</reference>
<dbReference type="STRING" id="1121316.SAMN02745207_04166"/>
<feature type="domain" description="4Fe-4S ferredoxin-type" evidence="7">
    <location>
        <begin position="350"/>
        <end position="379"/>
    </location>
</feature>
<dbReference type="Proteomes" id="UP000184447">
    <property type="component" value="Unassembled WGS sequence"/>
</dbReference>
<comment type="function">
    <text evidence="1">Ferredoxins are iron-sulfur proteins that transfer electrons in a wide variety of metabolic reactions.</text>
</comment>
<keyword evidence="6" id="KW-0411">Iron-sulfur</keyword>
<dbReference type="OrthoDB" id="9807879at2"/>
<evidence type="ECO:0000313" key="8">
    <source>
        <dbReference type="EMBL" id="SHI06632.1"/>
    </source>
</evidence>
<dbReference type="Pfam" id="PF04015">
    <property type="entry name" value="DUF362"/>
    <property type="match status" value="1"/>
</dbReference>
<accession>A0A1M5Y3Q3</accession>
<evidence type="ECO:0000256" key="5">
    <source>
        <dbReference type="ARBA" id="ARBA00023004"/>
    </source>
</evidence>
<dbReference type="SUPFAM" id="SSF54862">
    <property type="entry name" value="4Fe-4S ferredoxins"/>
    <property type="match status" value="1"/>
</dbReference>
<dbReference type="PANTHER" id="PTHR24960">
    <property type="entry name" value="PHOTOSYSTEM I IRON-SULFUR CENTER-RELATED"/>
    <property type="match status" value="1"/>
</dbReference>
<evidence type="ECO:0000259" key="7">
    <source>
        <dbReference type="PROSITE" id="PS51379"/>
    </source>
</evidence>
<dbReference type="GO" id="GO:0051539">
    <property type="term" value="F:4 iron, 4 sulfur cluster binding"/>
    <property type="evidence" value="ECO:0007669"/>
    <property type="project" value="UniProtKB-KW"/>
</dbReference>
<dbReference type="InterPro" id="IPR017900">
    <property type="entry name" value="4Fe4S_Fe_S_CS"/>
</dbReference>
<proteinExistence type="predicted"/>
<name>A0A1M5Y3Q3_9CLOT</name>
<dbReference type="InterPro" id="IPR007160">
    <property type="entry name" value="DUF362"/>
</dbReference>
<dbReference type="PROSITE" id="PS00198">
    <property type="entry name" value="4FE4S_FER_1"/>
    <property type="match status" value="2"/>
</dbReference>
<dbReference type="PROSITE" id="PS51379">
    <property type="entry name" value="4FE4S_FER_2"/>
    <property type="match status" value="2"/>
</dbReference>